<keyword evidence="2" id="KW-0808">Transferase</keyword>
<dbReference type="Gene3D" id="3.10.490.10">
    <property type="entry name" value="Gamma-glutamyl cyclotransferase-like"/>
    <property type="match status" value="1"/>
</dbReference>
<dbReference type="RefSeq" id="WP_089694028.1">
    <property type="nucleotide sequence ID" value="NZ_FNHL01000001.1"/>
</dbReference>
<proteinExistence type="predicted"/>
<name>A0A1G9Q2B4_9EURY</name>
<dbReference type="CDD" id="cd06661">
    <property type="entry name" value="GGCT_like"/>
    <property type="match status" value="1"/>
</dbReference>
<dbReference type="STRING" id="660521.SAMN04487949_0658"/>
<dbReference type="AlphaFoldDB" id="A0A1G9Q2B4"/>
<dbReference type="GO" id="GO:0016740">
    <property type="term" value="F:transferase activity"/>
    <property type="evidence" value="ECO:0007669"/>
    <property type="project" value="UniProtKB-KW"/>
</dbReference>
<organism evidence="2 3">
    <name type="scientific">Halogranum gelatinilyticum</name>
    <dbReference type="NCBI Taxonomy" id="660521"/>
    <lineage>
        <taxon>Archaea</taxon>
        <taxon>Methanobacteriati</taxon>
        <taxon>Methanobacteriota</taxon>
        <taxon>Stenosarchaea group</taxon>
        <taxon>Halobacteria</taxon>
        <taxon>Halobacteriales</taxon>
        <taxon>Haloferacaceae</taxon>
    </lineage>
</organism>
<evidence type="ECO:0000313" key="2">
    <source>
        <dbReference type="EMBL" id="SDM05164.1"/>
    </source>
</evidence>
<feature type="domain" description="Gamma-glutamylcyclotransferase AIG2-like" evidence="1">
    <location>
        <begin position="3"/>
        <end position="88"/>
    </location>
</feature>
<dbReference type="InterPro" id="IPR036568">
    <property type="entry name" value="GGCT-like_sf"/>
</dbReference>
<evidence type="ECO:0000313" key="3">
    <source>
        <dbReference type="Proteomes" id="UP000199451"/>
    </source>
</evidence>
<protein>
    <submittedName>
        <fullName evidence="2">Gamma-glutamyl cyclotransferase, AIG2-like</fullName>
    </submittedName>
</protein>
<dbReference type="SUPFAM" id="SSF110857">
    <property type="entry name" value="Gamma-glutamyl cyclotransferase-like"/>
    <property type="match status" value="1"/>
</dbReference>
<dbReference type="Pfam" id="PF06094">
    <property type="entry name" value="GGACT"/>
    <property type="match status" value="1"/>
</dbReference>
<dbReference type="Proteomes" id="UP000199451">
    <property type="component" value="Unassembled WGS sequence"/>
</dbReference>
<accession>A0A1G9Q2B4</accession>
<reference evidence="3" key="1">
    <citation type="submission" date="2016-10" db="EMBL/GenBank/DDBJ databases">
        <authorList>
            <person name="Varghese N."/>
            <person name="Submissions S."/>
        </authorList>
    </citation>
    <scope>NUCLEOTIDE SEQUENCE [LARGE SCALE GENOMIC DNA]</scope>
    <source>
        <strain evidence="3">CGMCC 1.10119</strain>
    </source>
</reference>
<dbReference type="OrthoDB" id="198684at2157"/>
<keyword evidence="3" id="KW-1185">Reference proteome</keyword>
<dbReference type="InterPro" id="IPR013024">
    <property type="entry name" value="GGCT-like"/>
</dbReference>
<dbReference type="EMBL" id="FNHL01000001">
    <property type="protein sequence ID" value="SDM05164.1"/>
    <property type="molecule type" value="Genomic_DNA"/>
</dbReference>
<sequence length="146" mass="15504">MDFFVYGTLTNPEQVAQVVDSYSYLGAAVLDGLHPVSGRYPTLAPGGSVGGRVLRTDDVDAVDTYEGVGQGLYVRVEVPWRVDGNDGGDGDATAGDDGVGETVAVYVGDPDELDAEEEISWPGDGSLAERVRRYVARESVTVSWTD</sequence>
<dbReference type="InterPro" id="IPR009288">
    <property type="entry name" value="AIG2-like_dom"/>
</dbReference>
<gene>
    <name evidence="2" type="ORF">SAMN04487949_0658</name>
</gene>
<evidence type="ECO:0000259" key="1">
    <source>
        <dbReference type="Pfam" id="PF06094"/>
    </source>
</evidence>